<organism evidence="6 7">
    <name type="scientific">SAR86 cluster bacterium</name>
    <dbReference type="NCBI Taxonomy" id="2030880"/>
    <lineage>
        <taxon>Bacteria</taxon>
        <taxon>Pseudomonadati</taxon>
        <taxon>Pseudomonadota</taxon>
        <taxon>Gammaproteobacteria</taxon>
        <taxon>SAR86 cluster</taxon>
    </lineage>
</organism>
<dbReference type="GO" id="GO:0005576">
    <property type="term" value="C:extracellular region"/>
    <property type="evidence" value="ECO:0007669"/>
    <property type="project" value="TreeGrafter"/>
</dbReference>
<dbReference type="Gene3D" id="2.120.10.30">
    <property type="entry name" value="TolB, C-terminal domain"/>
    <property type="match status" value="2"/>
</dbReference>
<protein>
    <recommendedName>
        <fullName evidence="8">6-bladed beta-propeller</fullName>
    </recommendedName>
</protein>
<keyword evidence="1 5" id="KW-0732">Signal</keyword>
<evidence type="ECO:0000313" key="6">
    <source>
        <dbReference type="EMBL" id="PCI74916.1"/>
    </source>
</evidence>
<keyword evidence="2" id="KW-0677">Repeat</keyword>
<dbReference type="Pfam" id="PF01436">
    <property type="entry name" value="NHL"/>
    <property type="match status" value="1"/>
</dbReference>
<proteinExistence type="predicted"/>
<evidence type="ECO:0000256" key="3">
    <source>
        <dbReference type="ARBA" id="ARBA00023180"/>
    </source>
</evidence>
<dbReference type="InterPro" id="IPR011042">
    <property type="entry name" value="6-blade_b-propeller_TolB-like"/>
</dbReference>
<accession>A0A2A4WXG4</accession>
<evidence type="ECO:0000256" key="4">
    <source>
        <dbReference type="PROSITE-ProRule" id="PRU00504"/>
    </source>
</evidence>
<sequence length="378" mass="42238">MRFFGNFTAISCLLMATTTSTVNAQSWTDQYPPTSNHGVSPYVAEPEWLEPFSEPDFIWGSHPGLFVESTERIFVIQRGELHVPDPLPDGFNYFYGSVDGLSALSPPKGTIRQMKNVIFVVNDEGKLIENWNQWDYLFEGTGGPHMIAISPYDPERRVWVVNSGRHQIHAFSNDGKELLMTLGIENETENDGTHLGTPQDLAFLRDGSIVVADGLTNSRVIKFDKDGNYLTAWGSKGSAEGQFDAVHSIATDNQDRIYVADRNNDRIQVFGPNGKHLATWPGLNFPNYILITENQDVWVSDNQPVRIIKYDTDGNRLFSWDAHGNKPGEFGELHEFGVDSNGNWYGADNVLGRSQKFVPKSGADAAELLQLPVPMARR</sequence>
<comment type="caution">
    <text evidence="6">The sequence shown here is derived from an EMBL/GenBank/DDBJ whole genome shotgun (WGS) entry which is preliminary data.</text>
</comment>
<feature type="repeat" description="NHL" evidence="4">
    <location>
        <begin position="234"/>
        <end position="273"/>
    </location>
</feature>
<dbReference type="PROSITE" id="PS51125">
    <property type="entry name" value="NHL"/>
    <property type="match status" value="2"/>
</dbReference>
<evidence type="ECO:0008006" key="8">
    <source>
        <dbReference type="Google" id="ProtNLM"/>
    </source>
</evidence>
<dbReference type="EMBL" id="NVUL01000088">
    <property type="protein sequence ID" value="PCI74916.1"/>
    <property type="molecule type" value="Genomic_DNA"/>
</dbReference>
<dbReference type="Proteomes" id="UP000218767">
    <property type="component" value="Unassembled WGS sequence"/>
</dbReference>
<name>A0A2A4WXG4_9GAMM</name>
<keyword evidence="3" id="KW-0325">Glycoprotein</keyword>
<evidence type="ECO:0000256" key="5">
    <source>
        <dbReference type="SAM" id="SignalP"/>
    </source>
</evidence>
<feature type="repeat" description="NHL" evidence="4">
    <location>
        <begin position="194"/>
        <end position="226"/>
    </location>
</feature>
<evidence type="ECO:0000256" key="1">
    <source>
        <dbReference type="ARBA" id="ARBA00022729"/>
    </source>
</evidence>
<evidence type="ECO:0000313" key="7">
    <source>
        <dbReference type="Proteomes" id="UP000218767"/>
    </source>
</evidence>
<reference evidence="7" key="1">
    <citation type="submission" date="2017-08" db="EMBL/GenBank/DDBJ databases">
        <title>A dynamic microbial community with high functional redundancy inhabits the cold, oxic subseafloor aquifer.</title>
        <authorList>
            <person name="Tully B.J."/>
            <person name="Wheat C.G."/>
            <person name="Glazer B.T."/>
            <person name="Huber J.A."/>
        </authorList>
    </citation>
    <scope>NUCLEOTIDE SEQUENCE [LARGE SCALE GENOMIC DNA]</scope>
</reference>
<feature type="chain" id="PRO_5012969451" description="6-bladed beta-propeller" evidence="5">
    <location>
        <begin position="25"/>
        <end position="378"/>
    </location>
</feature>
<gene>
    <name evidence="6" type="ORF">COB20_14110</name>
</gene>
<dbReference type="AlphaFoldDB" id="A0A2A4WXG4"/>
<dbReference type="PANTHER" id="PTHR10680:SF28">
    <property type="entry name" value="SMP-30_GLUCONOLACTONASE_LRE-LIKE REGION DOMAIN-CONTAINING PROTEIN"/>
    <property type="match status" value="1"/>
</dbReference>
<dbReference type="PANTHER" id="PTHR10680">
    <property type="entry name" value="PEPTIDYL-GLYCINE ALPHA-AMIDATING MONOOXYGENASE"/>
    <property type="match status" value="1"/>
</dbReference>
<dbReference type="InterPro" id="IPR001258">
    <property type="entry name" value="NHL_repeat"/>
</dbReference>
<evidence type="ECO:0000256" key="2">
    <source>
        <dbReference type="ARBA" id="ARBA00022737"/>
    </source>
</evidence>
<dbReference type="SUPFAM" id="SSF63829">
    <property type="entry name" value="Calcium-dependent phosphotriesterase"/>
    <property type="match status" value="1"/>
</dbReference>
<feature type="signal peptide" evidence="5">
    <location>
        <begin position="1"/>
        <end position="24"/>
    </location>
</feature>